<keyword evidence="6 8" id="KW-1133">Transmembrane helix</keyword>
<feature type="transmembrane region" description="Helical" evidence="8">
    <location>
        <begin position="78"/>
        <end position="101"/>
    </location>
</feature>
<keyword evidence="7 8" id="KW-0472">Membrane</keyword>
<reference evidence="9 11" key="1">
    <citation type="submission" date="2009-09" db="EMBL/GenBank/DDBJ databases">
        <authorList>
            <person name="Qin X."/>
            <person name="Bachman B."/>
            <person name="Battles P."/>
            <person name="Bell A."/>
            <person name="Bess C."/>
            <person name="Bickham C."/>
            <person name="Chaboub L."/>
            <person name="Chen D."/>
            <person name="Coyle M."/>
            <person name="Deiros D.R."/>
            <person name="Dinh H."/>
            <person name="Forbes L."/>
            <person name="Fowler G."/>
            <person name="Francisco L."/>
            <person name="Fu Q."/>
            <person name="Gubbala S."/>
            <person name="Hale W."/>
            <person name="Han Y."/>
            <person name="Hemphill L."/>
            <person name="Highlander S.K."/>
            <person name="Hirani K."/>
            <person name="Hogues M."/>
            <person name="Jackson L."/>
            <person name="Jakkamsetti A."/>
            <person name="Javaid M."/>
            <person name="Jiang H."/>
            <person name="Korchina V."/>
            <person name="Kovar C."/>
            <person name="Lara F."/>
            <person name="Lee S."/>
            <person name="Mata R."/>
            <person name="Mathew T."/>
            <person name="Moen C."/>
            <person name="Morales K."/>
            <person name="Munidasa M."/>
            <person name="Nazareth L."/>
            <person name="Ngo R."/>
            <person name="Nguyen L."/>
            <person name="Okwuonu G."/>
            <person name="Ongeri F."/>
            <person name="Patil S."/>
            <person name="Petrosino J."/>
            <person name="Pham C."/>
            <person name="Pham P."/>
            <person name="Pu L.-L."/>
            <person name="Puazo M."/>
            <person name="Raj R."/>
            <person name="Reid J."/>
            <person name="Rouhana J."/>
            <person name="Saada N."/>
            <person name="Shang Y."/>
            <person name="Simmons D."/>
            <person name="Thornton R."/>
            <person name="Warren J."/>
            <person name="Weissenberger G."/>
            <person name="Zhang J."/>
            <person name="Zhang L."/>
            <person name="Zhou C."/>
            <person name="Zhu D."/>
            <person name="Muzny D."/>
            <person name="Worley K."/>
            <person name="Gibbs R."/>
        </authorList>
    </citation>
    <scope>NUCLEOTIDE SEQUENCE [LARGE SCALE GENOMIC DNA]</scope>
    <source>
        <strain evidence="9 11">DSM 16041</strain>
    </source>
</reference>
<evidence type="ECO:0008006" key="13">
    <source>
        <dbReference type="Google" id="ProtNLM"/>
    </source>
</evidence>
<sequence length="373" mass="41343">MKKYVNRQHISLALALFALYLAIVFWPHFAKWCATIFAAVTPLLIGAIIAYIVNLLLRKYEQLYQQLFKGPRARKFQRLWGIVLSYLSIFLILAIVIRLVIPELISCVQLLINNHSRVITRFITAFEHNSNLQDIFRRFDIRHLSWAKAEKILSYGFGGTFKALMSTASSVVSVATTSVVAFFFSIYLLIYKEMLAHQCTRLIDAYLGKIKRPLMYVVRTFDNCYSNYIGGQCKDAAILGITCFIGMTILRMPYATMIGVVTAIGALIPIIGAILGASIGVVLIFAVSPLKAGIFLVFIIVLQQLDNRITYPLVVGKSIGLPSVWVFAAVIVGGSISGILGMMLTVPLFAALYQIVATDVGKREANAQIGQEG</sequence>
<evidence type="ECO:0000256" key="3">
    <source>
        <dbReference type="ARBA" id="ARBA00022448"/>
    </source>
</evidence>
<evidence type="ECO:0000256" key="5">
    <source>
        <dbReference type="ARBA" id="ARBA00022692"/>
    </source>
</evidence>
<comment type="subcellular location">
    <subcellularLocation>
        <location evidence="1">Cell membrane</location>
        <topology evidence="1">Multi-pass membrane protein</topology>
    </subcellularLocation>
</comment>
<dbReference type="HOGENOM" id="CLU_031275_2_0_9"/>
<dbReference type="STRING" id="525309.HMPREF0494_0582"/>
<evidence type="ECO:0000256" key="7">
    <source>
        <dbReference type="ARBA" id="ARBA00023136"/>
    </source>
</evidence>
<dbReference type="GO" id="GO:0005886">
    <property type="term" value="C:plasma membrane"/>
    <property type="evidence" value="ECO:0007669"/>
    <property type="project" value="UniProtKB-SubCell"/>
</dbReference>
<dbReference type="PATRIC" id="fig|525309.8.peg.1287"/>
<organism evidence="9 11">
    <name type="scientific">Limosilactobacillus antri DSM 16041</name>
    <dbReference type="NCBI Taxonomy" id="525309"/>
    <lineage>
        <taxon>Bacteria</taxon>
        <taxon>Bacillati</taxon>
        <taxon>Bacillota</taxon>
        <taxon>Bacilli</taxon>
        <taxon>Lactobacillales</taxon>
        <taxon>Lactobacillaceae</taxon>
        <taxon>Limosilactobacillus</taxon>
    </lineage>
</organism>
<feature type="transmembrane region" description="Helical" evidence="8">
    <location>
        <begin position="254"/>
        <end position="275"/>
    </location>
</feature>
<evidence type="ECO:0000256" key="6">
    <source>
        <dbReference type="ARBA" id="ARBA00022989"/>
    </source>
</evidence>
<dbReference type="AlphaFoldDB" id="C8P5I8"/>
<proteinExistence type="inferred from homology"/>
<feature type="transmembrane region" description="Helical" evidence="8">
    <location>
        <begin position="323"/>
        <end position="356"/>
    </location>
</feature>
<feature type="transmembrane region" description="Helical" evidence="8">
    <location>
        <begin position="36"/>
        <end position="57"/>
    </location>
</feature>
<keyword evidence="3" id="KW-0813">Transport</keyword>
<dbReference type="EMBL" id="AZDK01000031">
    <property type="protein sequence ID" value="KRK56607.1"/>
    <property type="molecule type" value="Genomic_DNA"/>
</dbReference>
<evidence type="ECO:0000313" key="10">
    <source>
        <dbReference type="EMBL" id="KRK56607.1"/>
    </source>
</evidence>
<accession>C8P5I8</accession>
<feature type="transmembrane region" description="Helical" evidence="8">
    <location>
        <begin position="12"/>
        <end position="30"/>
    </location>
</feature>
<comment type="caution">
    <text evidence="9">The sequence shown here is derived from an EMBL/GenBank/DDBJ whole genome shotgun (WGS) entry which is preliminary data.</text>
</comment>
<dbReference type="PANTHER" id="PTHR21716:SF53">
    <property type="entry name" value="PERMEASE PERM-RELATED"/>
    <property type="match status" value="1"/>
</dbReference>
<evidence type="ECO:0000313" key="12">
    <source>
        <dbReference type="Proteomes" id="UP000051883"/>
    </source>
</evidence>
<dbReference type="Pfam" id="PF01594">
    <property type="entry name" value="AI-2E_transport"/>
    <property type="match status" value="1"/>
</dbReference>
<evidence type="ECO:0000256" key="1">
    <source>
        <dbReference type="ARBA" id="ARBA00004651"/>
    </source>
</evidence>
<reference evidence="10 12" key="2">
    <citation type="journal article" date="2015" name="Genome Announc.">
        <title>Expanding the biotechnology potential of lactobacilli through comparative genomics of 213 strains and associated genera.</title>
        <authorList>
            <person name="Sun Z."/>
            <person name="Harris H.M."/>
            <person name="McCann A."/>
            <person name="Guo C."/>
            <person name="Argimon S."/>
            <person name="Zhang W."/>
            <person name="Yang X."/>
            <person name="Jeffery I.B."/>
            <person name="Cooney J.C."/>
            <person name="Kagawa T.F."/>
            <person name="Liu W."/>
            <person name="Song Y."/>
            <person name="Salvetti E."/>
            <person name="Wrobel A."/>
            <person name="Rasinkangas P."/>
            <person name="Parkhill J."/>
            <person name="Rea M.C."/>
            <person name="O'Sullivan O."/>
            <person name="Ritari J."/>
            <person name="Douillard F.P."/>
            <person name="Paul Ross R."/>
            <person name="Yang R."/>
            <person name="Briner A.E."/>
            <person name="Felis G.E."/>
            <person name="de Vos W.M."/>
            <person name="Barrangou R."/>
            <person name="Klaenhammer T.R."/>
            <person name="Caufield P.W."/>
            <person name="Cui Y."/>
            <person name="Zhang H."/>
            <person name="O'Toole P.W."/>
        </authorList>
    </citation>
    <scope>NUCLEOTIDE SEQUENCE [LARGE SCALE GENOMIC DNA]</scope>
    <source>
        <strain evidence="10 12">DSM 16041</strain>
    </source>
</reference>
<evidence type="ECO:0000313" key="9">
    <source>
        <dbReference type="EMBL" id="EEW54246.1"/>
    </source>
</evidence>
<evidence type="ECO:0000313" key="11">
    <source>
        <dbReference type="Proteomes" id="UP000003675"/>
    </source>
</evidence>
<evidence type="ECO:0000256" key="8">
    <source>
        <dbReference type="SAM" id="Phobius"/>
    </source>
</evidence>
<dbReference type="PANTHER" id="PTHR21716">
    <property type="entry name" value="TRANSMEMBRANE PROTEIN"/>
    <property type="match status" value="1"/>
</dbReference>
<dbReference type="InterPro" id="IPR002549">
    <property type="entry name" value="AI-2E-like"/>
</dbReference>
<name>C8P5I8_9LACO</name>
<dbReference type="Proteomes" id="UP000003675">
    <property type="component" value="Unassembled WGS sequence"/>
</dbReference>
<comment type="similarity">
    <text evidence="2">Belongs to the autoinducer-2 exporter (AI-2E) (TC 2.A.86) family.</text>
</comment>
<keyword evidence="12" id="KW-1185">Reference proteome</keyword>
<evidence type="ECO:0000256" key="4">
    <source>
        <dbReference type="ARBA" id="ARBA00022475"/>
    </source>
</evidence>
<dbReference type="EMBL" id="ACLL01000014">
    <property type="protein sequence ID" value="EEW54246.1"/>
    <property type="molecule type" value="Genomic_DNA"/>
</dbReference>
<keyword evidence="5 8" id="KW-0812">Transmembrane</keyword>
<keyword evidence="4" id="KW-1003">Cell membrane</keyword>
<feature type="transmembrane region" description="Helical" evidence="8">
    <location>
        <begin position="171"/>
        <end position="191"/>
    </location>
</feature>
<feature type="transmembrane region" description="Helical" evidence="8">
    <location>
        <begin position="281"/>
        <end position="302"/>
    </location>
</feature>
<dbReference type="GO" id="GO:0055085">
    <property type="term" value="P:transmembrane transport"/>
    <property type="evidence" value="ECO:0007669"/>
    <property type="project" value="TreeGrafter"/>
</dbReference>
<evidence type="ECO:0000256" key="2">
    <source>
        <dbReference type="ARBA" id="ARBA00009773"/>
    </source>
</evidence>
<dbReference type="RefSeq" id="WP_007123886.1">
    <property type="nucleotide sequence ID" value="NZ_AZDK01000031.1"/>
</dbReference>
<dbReference type="OrthoDB" id="9793390at2"/>
<dbReference type="Proteomes" id="UP000051883">
    <property type="component" value="Unassembled WGS sequence"/>
</dbReference>
<gene>
    <name evidence="10" type="ORF">FC31_GL001274</name>
    <name evidence="9" type="ORF">HMPREF0494_0582</name>
</gene>
<dbReference type="eggNOG" id="COG0628">
    <property type="taxonomic scope" value="Bacteria"/>
</dbReference>
<protein>
    <recommendedName>
        <fullName evidence="13">ATP synthase F0, A subunit</fullName>
    </recommendedName>
</protein>